<dbReference type="EMBL" id="CP121195">
    <property type="protein sequence ID" value="XBH12639.1"/>
    <property type="molecule type" value="Genomic_DNA"/>
</dbReference>
<feature type="region of interest" description="Disordered" evidence="1">
    <location>
        <begin position="162"/>
        <end position="188"/>
    </location>
</feature>
<keyword evidence="2" id="KW-1133">Transmembrane helix</keyword>
<dbReference type="Pfam" id="PF11181">
    <property type="entry name" value="YflT"/>
    <property type="match status" value="1"/>
</dbReference>
<accession>A0AAU7D5R6</accession>
<dbReference type="AlphaFoldDB" id="A0AAU7CUQ9"/>
<evidence type="ECO:0000259" key="3">
    <source>
        <dbReference type="Pfam" id="PF11181"/>
    </source>
</evidence>
<feature type="transmembrane region" description="Helical" evidence="2">
    <location>
        <begin position="60"/>
        <end position="85"/>
    </location>
</feature>
<gene>
    <name evidence="4" type="ORF">P4G45_12770</name>
    <name evidence="5" type="ORF">P8936_13185</name>
</gene>
<feature type="domain" description="General stress protein 17M-like" evidence="3">
    <location>
        <begin position="10"/>
        <end position="74"/>
    </location>
</feature>
<proteinExistence type="predicted"/>
<protein>
    <submittedName>
        <fullName evidence="4">DUF3341 domain-containing protein</fullName>
    </submittedName>
</protein>
<dbReference type="PANTHER" id="PTHR36109:SF2">
    <property type="entry name" value="MEMBRANE PROTEIN"/>
    <property type="match status" value="1"/>
</dbReference>
<evidence type="ECO:0000256" key="1">
    <source>
        <dbReference type="SAM" id="MobiDB-lite"/>
    </source>
</evidence>
<sequence length="222" mass="22551">MAGKNTAAFGIYSTRTAAEAAVDQLTAAGFSHQDVSVLMSDKQGSKDFATEKNTKAPEGAATGVGVGGAVGGTLGLLAGIGALAIPGVGPLIAAGPIMGALAGLGVGGAVGGLVGALVGMGIPEYEAKRYEGRVKDGGILVSVHCDSSEEVSRAKDILKETGGEDIASSGEKSVSTHGVETDRRDTERVHTNTLHTNRLDNEDVDGNVLVERDVVIERVNKR</sequence>
<dbReference type="InterPro" id="IPR052948">
    <property type="entry name" value="Low_temp-induced_all0457"/>
</dbReference>
<evidence type="ECO:0000313" key="5">
    <source>
        <dbReference type="EMBL" id="XBH12639.1"/>
    </source>
</evidence>
<dbReference type="KEGG" id="epl:P4G45_12770"/>
<keyword evidence="2" id="KW-0812">Transmembrane</keyword>
<evidence type="ECO:0000256" key="2">
    <source>
        <dbReference type="SAM" id="Phobius"/>
    </source>
</evidence>
<organism evidence="4">
    <name type="scientific">Edaphobacter paludis</name>
    <dbReference type="NCBI Taxonomy" id="3035702"/>
    <lineage>
        <taxon>Bacteria</taxon>
        <taxon>Pseudomonadati</taxon>
        <taxon>Acidobacteriota</taxon>
        <taxon>Terriglobia</taxon>
        <taxon>Terriglobales</taxon>
        <taxon>Acidobacteriaceae</taxon>
        <taxon>Edaphobacter</taxon>
    </lineage>
</organism>
<feature type="compositionally biased region" description="Basic and acidic residues" evidence="1">
    <location>
        <begin position="179"/>
        <end position="188"/>
    </location>
</feature>
<dbReference type="RefSeq" id="WP_348266862.1">
    <property type="nucleotide sequence ID" value="NZ_CP121194.1"/>
</dbReference>
<reference evidence="4" key="1">
    <citation type="submission" date="2023-03" db="EMBL/GenBank/DDBJ databases">
        <title>Edaphobacter sp.</title>
        <authorList>
            <person name="Huber K.J."/>
            <person name="Papendorf J."/>
            <person name="Pilke C."/>
            <person name="Bunk B."/>
            <person name="Sproeer C."/>
            <person name="Pester M."/>
        </authorList>
    </citation>
    <scope>NUCLEOTIDE SEQUENCE</scope>
    <source>
        <strain evidence="4">DSM 109919</strain>
        <strain evidence="5">DSM 109920</strain>
    </source>
</reference>
<accession>A0AAU7CUQ9</accession>
<dbReference type="PANTHER" id="PTHR36109">
    <property type="entry name" value="MEMBRANE PROTEIN-RELATED"/>
    <property type="match status" value="1"/>
</dbReference>
<evidence type="ECO:0000313" key="4">
    <source>
        <dbReference type="EMBL" id="XBH09352.1"/>
    </source>
</evidence>
<keyword evidence="2" id="KW-0472">Membrane</keyword>
<feature type="transmembrane region" description="Helical" evidence="2">
    <location>
        <begin position="97"/>
        <end position="119"/>
    </location>
</feature>
<dbReference type="EMBL" id="CP121194">
    <property type="protein sequence ID" value="XBH09352.1"/>
    <property type="molecule type" value="Genomic_DNA"/>
</dbReference>
<dbReference type="InterPro" id="IPR025889">
    <property type="entry name" value="GSP17M-like_dom"/>
</dbReference>
<name>A0AAU7CUQ9_9BACT</name>